<feature type="transmembrane region" description="Helical" evidence="1">
    <location>
        <begin position="58"/>
        <end position="78"/>
    </location>
</feature>
<keyword evidence="1" id="KW-0812">Transmembrane</keyword>
<keyword evidence="1" id="KW-1133">Transmembrane helix</keyword>
<dbReference type="InterPro" id="IPR045713">
    <property type="entry name" value="DUF6069"/>
</dbReference>
<name>A0A6J4KTF8_9ACTN</name>
<reference evidence="2" key="1">
    <citation type="submission" date="2020-02" db="EMBL/GenBank/DDBJ databases">
        <authorList>
            <person name="Meier V. D."/>
        </authorList>
    </citation>
    <scope>NUCLEOTIDE SEQUENCE</scope>
    <source>
        <strain evidence="2">AVDCRST_MAG16</strain>
    </source>
</reference>
<dbReference type="AlphaFoldDB" id="A0A6J4KTF8"/>
<sequence length="143" mass="14287">MTTRTASRPDTASGLARPIALAVVAAAAAAALVHLLFDAAGADFVVAPPGQEPSTVSAVMAAGTAALVTLLGGGVAVLLSRLTRRPARAFLVLAGVVFALMAVNPLLAADQALTVIALEVEHLAVAAVALALLLPPLRARERA</sequence>
<keyword evidence="1" id="KW-0472">Membrane</keyword>
<evidence type="ECO:0000256" key="1">
    <source>
        <dbReference type="SAM" id="Phobius"/>
    </source>
</evidence>
<protein>
    <submittedName>
        <fullName evidence="2">Uncharacterized protein</fullName>
    </submittedName>
</protein>
<proteinExistence type="predicted"/>
<feature type="transmembrane region" description="Helical" evidence="1">
    <location>
        <begin position="113"/>
        <end position="134"/>
    </location>
</feature>
<dbReference type="Pfam" id="PF19545">
    <property type="entry name" value="DUF6069"/>
    <property type="match status" value="1"/>
</dbReference>
<gene>
    <name evidence="2" type="ORF">AVDCRST_MAG16-170</name>
</gene>
<accession>A0A6J4KTF8</accession>
<dbReference type="EMBL" id="CADCUE010000013">
    <property type="protein sequence ID" value="CAA9311066.1"/>
    <property type="molecule type" value="Genomic_DNA"/>
</dbReference>
<organism evidence="2">
    <name type="scientific">uncultured Frankineae bacterium</name>
    <dbReference type="NCBI Taxonomy" id="437475"/>
    <lineage>
        <taxon>Bacteria</taxon>
        <taxon>Bacillati</taxon>
        <taxon>Actinomycetota</taxon>
        <taxon>Actinomycetes</taxon>
        <taxon>Frankiales</taxon>
        <taxon>environmental samples</taxon>
    </lineage>
</organism>
<evidence type="ECO:0000313" key="2">
    <source>
        <dbReference type="EMBL" id="CAA9311066.1"/>
    </source>
</evidence>
<feature type="transmembrane region" description="Helical" evidence="1">
    <location>
        <begin position="90"/>
        <end position="107"/>
    </location>
</feature>